<comment type="caution">
    <text evidence="2">The sequence shown here is derived from an EMBL/GenBank/DDBJ whole genome shotgun (WGS) entry which is preliminary data.</text>
</comment>
<evidence type="ECO:0000313" key="2">
    <source>
        <dbReference type="EMBL" id="PZQ21610.1"/>
    </source>
</evidence>
<dbReference type="InterPro" id="IPR013321">
    <property type="entry name" value="Arc_rbn_hlx_hlx"/>
</dbReference>
<dbReference type="Pfam" id="PF01402">
    <property type="entry name" value="RHH_1"/>
    <property type="match status" value="1"/>
</dbReference>
<reference evidence="2 3" key="1">
    <citation type="submission" date="2017-08" db="EMBL/GenBank/DDBJ databases">
        <title>Infants hospitalized years apart are colonized by the same room-sourced microbial strains.</title>
        <authorList>
            <person name="Brooks B."/>
            <person name="Olm M.R."/>
            <person name="Firek B.A."/>
            <person name="Baker R."/>
            <person name="Thomas B.C."/>
            <person name="Morowitz M.J."/>
            <person name="Banfield J.F."/>
        </authorList>
    </citation>
    <scope>NUCLEOTIDE SEQUENCE [LARGE SCALE GENOMIC DNA]</scope>
    <source>
        <strain evidence="2">S2_005_003_R2_47</strain>
    </source>
</reference>
<dbReference type="GO" id="GO:0006355">
    <property type="term" value="P:regulation of DNA-templated transcription"/>
    <property type="evidence" value="ECO:0007669"/>
    <property type="project" value="InterPro"/>
</dbReference>
<dbReference type="InterPro" id="IPR002145">
    <property type="entry name" value="CopG"/>
</dbReference>
<dbReference type="Proteomes" id="UP000248597">
    <property type="component" value="Unassembled WGS sequence"/>
</dbReference>
<protein>
    <submittedName>
        <fullName evidence="2">CopG family transcriptional regulator</fullName>
    </submittedName>
</protein>
<organism evidence="2 3">
    <name type="scientific">Sphingopyxis macrogoltabida</name>
    <name type="common">Sphingomonas macrogoltabidus</name>
    <dbReference type="NCBI Taxonomy" id="33050"/>
    <lineage>
        <taxon>Bacteria</taxon>
        <taxon>Pseudomonadati</taxon>
        <taxon>Pseudomonadota</taxon>
        <taxon>Alphaproteobacteria</taxon>
        <taxon>Sphingomonadales</taxon>
        <taxon>Sphingomonadaceae</taxon>
        <taxon>Sphingopyxis</taxon>
    </lineage>
</organism>
<accession>A0A2W5N640</accession>
<dbReference type="EMBL" id="QFPJ01000026">
    <property type="protein sequence ID" value="PZQ21610.1"/>
    <property type="molecule type" value="Genomic_DNA"/>
</dbReference>
<name>A0A2W5N640_SPHMC</name>
<feature type="domain" description="Ribbon-helix-helix protein CopG" evidence="1">
    <location>
        <begin position="8"/>
        <end position="40"/>
    </location>
</feature>
<proteinExistence type="predicted"/>
<dbReference type="Gene3D" id="1.10.1220.10">
    <property type="entry name" value="Met repressor-like"/>
    <property type="match status" value="1"/>
</dbReference>
<gene>
    <name evidence="2" type="ORF">DI569_11270</name>
</gene>
<evidence type="ECO:0000259" key="1">
    <source>
        <dbReference type="Pfam" id="PF01402"/>
    </source>
</evidence>
<dbReference type="AlphaFoldDB" id="A0A2W5N640"/>
<evidence type="ECO:0000313" key="3">
    <source>
        <dbReference type="Proteomes" id="UP000248597"/>
    </source>
</evidence>
<sequence length="75" mass="8504">MMRFLADIPDADIEWLDRQAAQQGVSRAELVRRAVAAYRADIAGDAIDNAFGIWKARADIGDALKYQRRLRGKRE</sequence>